<dbReference type="SUPFAM" id="SSF57850">
    <property type="entry name" value="RING/U-box"/>
    <property type="match status" value="1"/>
</dbReference>
<sequence length="129" mass="13153">MAEPPPAEEALAAGAPALPALPAAAAADEDLECTICFEELSNVGGAIPLPCDCKVTYCSSCWDFDRALAASMSVTGRGSCPSCRSAMRVSFDADSGKLSFSRAVPDESQDGTIGASGCTRRPSPCRSGS</sequence>
<evidence type="ECO:0000256" key="1">
    <source>
        <dbReference type="PROSITE-ProRule" id="PRU00175"/>
    </source>
</evidence>
<evidence type="ECO:0000313" key="4">
    <source>
        <dbReference type="EMBL" id="CAK0857852.1"/>
    </source>
</evidence>
<organism evidence="4 5">
    <name type="scientific">Prorocentrum cordatum</name>
    <dbReference type="NCBI Taxonomy" id="2364126"/>
    <lineage>
        <taxon>Eukaryota</taxon>
        <taxon>Sar</taxon>
        <taxon>Alveolata</taxon>
        <taxon>Dinophyceae</taxon>
        <taxon>Prorocentrales</taxon>
        <taxon>Prorocentraceae</taxon>
        <taxon>Prorocentrum</taxon>
    </lineage>
</organism>
<evidence type="ECO:0000256" key="2">
    <source>
        <dbReference type="SAM" id="MobiDB-lite"/>
    </source>
</evidence>
<dbReference type="Proteomes" id="UP001189429">
    <property type="component" value="Unassembled WGS sequence"/>
</dbReference>
<accession>A0ABN9UEA9</accession>
<keyword evidence="1" id="KW-0863">Zinc-finger</keyword>
<evidence type="ECO:0000259" key="3">
    <source>
        <dbReference type="PROSITE" id="PS50089"/>
    </source>
</evidence>
<keyword evidence="1" id="KW-0862">Zinc</keyword>
<keyword evidence="5" id="KW-1185">Reference proteome</keyword>
<gene>
    <name evidence="4" type="ORF">PCOR1329_LOCUS47809</name>
</gene>
<evidence type="ECO:0000313" key="5">
    <source>
        <dbReference type="Proteomes" id="UP001189429"/>
    </source>
</evidence>
<reference evidence="4" key="1">
    <citation type="submission" date="2023-10" db="EMBL/GenBank/DDBJ databases">
        <authorList>
            <person name="Chen Y."/>
            <person name="Shah S."/>
            <person name="Dougan E. K."/>
            <person name="Thang M."/>
            <person name="Chan C."/>
        </authorList>
    </citation>
    <scope>NUCLEOTIDE SEQUENCE [LARGE SCALE GENOMIC DNA]</scope>
</reference>
<name>A0ABN9UEA9_9DINO</name>
<feature type="domain" description="RING-type" evidence="3">
    <location>
        <begin position="33"/>
        <end position="84"/>
    </location>
</feature>
<dbReference type="InterPro" id="IPR013083">
    <property type="entry name" value="Znf_RING/FYVE/PHD"/>
</dbReference>
<protein>
    <recommendedName>
        <fullName evidence="3">RING-type domain-containing protein</fullName>
    </recommendedName>
</protein>
<dbReference type="InterPro" id="IPR001841">
    <property type="entry name" value="Znf_RING"/>
</dbReference>
<dbReference type="Gene3D" id="3.30.40.10">
    <property type="entry name" value="Zinc/RING finger domain, C3HC4 (zinc finger)"/>
    <property type="match status" value="1"/>
</dbReference>
<dbReference type="EMBL" id="CAUYUJ010015762">
    <property type="protein sequence ID" value="CAK0857852.1"/>
    <property type="molecule type" value="Genomic_DNA"/>
</dbReference>
<comment type="caution">
    <text evidence="4">The sequence shown here is derived from an EMBL/GenBank/DDBJ whole genome shotgun (WGS) entry which is preliminary data.</text>
</comment>
<proteinExistence type="predicted"/>
<dbReference type="PROSITE" id="PS50089">
    <property type="entry name" value="ZF_RING_2"/>
    <property type="match status" value="1"/>
</dbReference>
<keyword evidence="1" id="KW-0479">Metal-binding</keyword>
<feature type="region of interest" description="Disordered" evidence="2">
    <location>
        <begin position="102"/>
        <end position="129"/>
    </location>
</feature>